<sequence>MIRLLRRALTLLACLSLAVAGSIVGLLPAAAPAAAAVPLATDRIVSTHQSTPSTRIVSPAFTTSQTNELLLAFVMSDGPQSTGGESFSSVAGGGLSWRLRQRTNTRWGTAEIWQAVAPTVLTNATVTATNPGSYQSSMTVATFVGADLATDGAVGTGNAATGAPNASLTTTRAGSWVWGVGNDWDTATARTVGAGQTKVDEYLSSQGDTFWVQRQSAITTAAPPTVAAINDTAPTTDQWNLSVIEILPASPATGGTTPPVISAVSAGTPGSSGATITWTTDEASSSQVEYGTTTAYGQSTVLDSTLQTTHSVALSGLSAGTLYHYRVKSADAAGNLAVSGDASFTTASGSGTDPSVVGSWGPVVAWPEVSIHAALTPTGKVLTWQGDFSQGGQQYLLDPATGSYTQVPSAAVDLFCAGQAVLPDGRILVVGGTATSGGLGTRNVTAFDPATGTWQTLAPMNHPRWYPTATTLADGRVLVTSGANTTSTDLVTIPEVYSPTTNSWTDLTGANQSIPYYPFMYQLPDGRILQAGASEQATSTLALNVSTQQWATVDSRVLDGASIANYAPGKFIKAGSASDGGFTGQSANSAYTLDMNVPSPAWQAAAPMAFPRSFVNLTNLPDGTVLATGGGTDKSGQDVSKAVMQAEVWQPAAGTWSTMAPMSVPRLYHSVAVLLPDGRVFVSGSGGDNGVADQKSYQIYSPPYLFKGPRPSISSVPGSVQYGSTAFIGTPDASRIQSVSLIKTGSVTHAFDQNARAMTLNFTQATGGLNVQMPVNGNYAPPGYYMLSIVDGNGVPSTAGMIRLPAPSQDTTPPTAPANLAASASPGQIALTWTASTDNVGVTSYQVSRDGTVIGTSASTSYTDTSVVAGTTYSYTVVALDAAGNVSPPSNTATAQAVAAPSGITIDKIVSVHQGTSTTTISAPGVTTTGTNELLLAFISSDGPNSANSARIAGVSGAGLTWTLRQRSNTRPGTAEIWQAVAPGPLSNATVTATQASGSWQAAMTVVAFRGADTTTGATLGANASSGAPTATLTTTRAGSWVWGVGTDWSNPISRMPGPNQTLADQYLAPAGDTYWVQRQNSTTATNGTPVTINDTSPTSDQWNLAMIEILAAP</sequence>
<dbReference type="OrthoDB" id="2795102at2"/>
<dbReference type="SUPFAM" id="SSF49363">
    <property type="entry name" value="Purple acid phosphatase, N-terminal domain"/>
    <property type="match status" value="1"/>
</dbReference>
<dbReference type="Pfam" id="PF09118">
    <property type="entry name" value="GO-like_E_set"/>
    <property type="match status" value="1"/>
</dbReference>
<dbReference type="GO" id="GO:0016798">
    <property type="term" value="F:hydrolase activity, acting on glycosyl bonds"/>
    <property type="evidence" value="ECO:0007669"/>
    <property type="project" value="UniProtKB-KW"/>
</dbReference>
<dbReference type="Proteomes" id="UP000295511">
    <property type="component" value="Unassembled WGS sequence"/>
</dbReference>
<dbReference type="PANTHER" id="PTHR32208:SF21">
    <property type="entry name" value="LOW QUALITY PROTEIN: ALDEHYDE OXIDASE GLOX-LIKE"/>
    <property type="match status" value="1"/>
</dbReference>
<dbReference type="CDD" id="cd02851">
    <property type="entry name" value="E_set_GO_C"/>
    <property type="match status" value="1"/>
</dbReference>
<feature type="domain" description="Fibronectin type-III" evidence="5">
    <location>
        <begin position="813"/>
        <end position="901"/>
    </location>
</feature>
<dbReference type="EMBL" id="SMRU01000018">
    <property type="protein sequence ID" value="TDF93678.1"/>
    <property type="molecule type" value="Genomic_DNA"/>
</dbReference>
<dbReference type="InterPro" id="IPR006652">
    <property type="entry name" value="Kelch_1"/>
</dbReference>
<keyword evidence="2" id="KW-0326">Glycosidase</keyword>
<dbReference type="InterPro" id="IPR011043">
    <property type="entry name" value="Gal_Oxase/kelch_b-propeller"/>
</dbReference>
<dbReference type="SUPFAM" id="SSF50965">
    <property type="entry name" value="Galactose oxidase, central domain"/>
    <property type="match status" value="1"/>
</dbReference>
<dbReference type="SUPFAM" id="SSF49265">
    <property type="entry name" value="Fibronectin type III"/>
    <property type="match status" value="1"/>
</dbReference>
<dbReference type="Pfam" id="PF16656">
    <property type="entry name" value="Pur_ac_phosph_N"/>
    <property type="match status" value="1"/>
</dbReference>
<feature type="domain" description="Fibronectin type-III" evidence="5">
    <location>
        <begin position="258"/>
        <end position="355"/>
    </location>
</feature>
<dbReference type="InterPro" id="IPR014756">
    <property type="entry name" value="Ig_E-set"/>
</dbReference>
<organism evidence="6 7">
    <name type="scientific">Arthrobacter terricola</name>
    <dbReference type="NCBI Taxonomy" id="2547396"/>
    <lineage>
        <taxon>Bacteria</taxon>
        <taxon>Bacillati</taxon>
        <taxon>Actinomycetota</taxon>
        <taxon>Actinomycetes</taxon>
        <taxon>Micrococcales</taxon>
        <taxon>Micrococcaceae</taxon>
        <taxon>Arthrobacter</taxon>
    </lineage>
</organism>
<evidence type="ECO:0000256" key="3">
    <source>
        <dbReference type="ARBA" id="ARBA00023326"/>
    </source>
</evidence>
<evidence type="ECO:0000259" key="5">
    <source>
        <dbReference type="PROSITE" id="PS50853"/>
    </source>
</evidence>
<dbReference type="InterPro" id="IPR015202">
    <property type="entry name" value="GO-like_E_set"/>
</dbReference>
<name>A0A4R5KG82_9MICC</name>
<evidence type="ECO:0000256" key="2">
    <source>
        <dbReference type="ARBA" id="ARBA00023295"/>
    </source>
</evidence>
<protein>
    <submittedName>
        <fullName evidence="6">DUF1929 domain-containing protein</fullName>
    </submittedName>
</protein>
<dbReference type="InterPro" id="IPR003961">
    <property type="entry name" value="FN3_dom"/>
</dbReference>
<keyword evidence="2" id="KW-0378">Hydrolase</keyword>
<dbReference type="InterPro" id="IPR008963">
    <property type="entry name" value="Purple_acid_Pase-like_N"/>
</dbReference>
<comment type="caution">
    <text evidence="6">The sequence shown here is derived from an EMBL/GenBank/DDBJ whole genome shotgun (WGS) entry which is preliminary data.</text>
</comment>
<proteinExistence type="predicted"/>
<dbReference type="InterPro" id="IPR015914">
    <property type="entry name" value="PAPs_N"/>
</dbReference>
<dbReference type="SMART" id="SM00612">
    <property type="entry name" value="Kelch"/>
    <property type="match status" value="2"/>
</dbReference>
<keyword evidence="7" id="KW-1185">Reference proteome</keyword>
<dbReference type="RefSeq" id="WP_133205182.1">
    <property type="nucleotide sequence ID" value="NZ_SMRU01000018.1"/>
</dbReference>
<dbReference type="Gene3D" id="2.60.40.380">
    <property type="entry name" value="Purple acid phosphatase-like, N-terminal"/>
    <property type="match status" value="1"/>
</dbReference>
<dbReference type="GO" id="GO:0046872">
    <property type="term" value="F:metal ion binding"/>
    <property type="evidence" value="ECO:0007669"/>
    <property type="project" value="InterPro"/>
</dbReference>
<evidence type="ECO:0000256" key="4">
    <source>
        <dbReference type="SAM" id="SignalP"/>
    </source>
</evidence>
<dbReference type="PROSITE" id="PS50853">
    <property type="entry name" value="FN3"/>
    <property type="match status" value="2"/>
</dbReference>
<dbReference type="Pfam" id="PF00041">
    <property type="entry name" value="fn3"/>
    <property type="match status" value="1"/>
</dbReference>
<dbReference type="InterPro" id="IPR037293">
    <property type="entry name" value="Gal_Oxidase_central_sf"/>
</dbReference>
<dbReference type="GO" id="GO:0003993">
    <property type="term" value="F:acid phosphatase activity"/>
    <property type="evidence" value="ECO:0007669"/>
    <property type="project" value="InterPro"/>
</dbReference>
<gene>
    <name evidence="6" type="ORF">E1809_15730</name>
</gene>
<feature type="signal peptide" evidence="4">
    <location>
        <begin position="1"/>
        <end position="35"/>
    </location>
</feature>
<dbReference type="Gene3D" id="2.130.10.80">
    <property type="entry name" value="Galactose oxidase/kelch, beta-propeller"/>
    <property type="match status" value="1"/>
</dbReference>
<dbReference type="AlphaFoldDB" id="A0A4R5KG82"/>
<dbReference type="Pfam" id="PF07250">
    <property type="entry name" value="Glyoxal_oxid_N"/>
    <property type="match status" value="1"/>
</dbReference>
<keyword evidence="1 4" id="KW-0732">Signal</keyword>
<evidence type="ECO:0000256" key="1">
    <source>
        <dbReference type="ARBA" id="ARBA00022729"/>
    </source>
</evidence>
<reference evidence="6 7" key="1">
    <citation type="submission" date="2019-03" db="EMBL/GenBank/DDBJ databases">
        <title>Whole genome sequence of Arthrobacter sp JH1-1.</title>
        <authorList>
            <person name="Trinh H.N."/>
        </authorList>
    </citation>
    <scope>NUCLEOTIDE SEQUENCE [LARGE SCALE GENOMIC DNA]</scope>
    <source>
        <strain evidence="6 7">JH1-1</strain>
    </source>
</reference>
<dbReference type="PANTHER" id="PTHR32208">
    <property type="entry name" value="SECRETED PROTEIN-RELATED"/>
    <property type="match status" value="1"/>
</dbReference>
<dbReference type="Pfam" id="PF01344">
    <property type="entry name" value="Kelch_1"/>
    <property type="match status" value="1"/>
</dbReference>
<accession>A0A4R5KG82</accession>
<dbReference type="GO" id="GO:0000272">
    <property type="term" value="P:polysaccharide catabolic process"/>
    <property type="evidence" value="ECO:0007669"/>
    <property type="project" value="UniProtKB-KW"/>
</dbReference>
<dbReference type="SUPFAM" id="SSF81296">
    <property type="entry name" value="E set domains"/>
    <property type="match status" value="1"/>
</dbReference>
<dbReference type="CDD" id="cd00063">
    <property type="entry name" value="FN3"/>
    <property type="match status" value="2"/>
</dbReference>
<dbReference type="SMART" id="SM00060">
    <property type="entry name" value="FN3"/>
    <property type="match status" value="2"/>
</dbReference>
<evidence type="ECO:0000313" key="6">
    <source>
        <dbReference type="EMBL" id="TDF93678.1"/>
    </source>
</evidence>
<evidence type="ECO:0000313" key="7">
    <source>
        <dbReference type="Proteomes" id="UP000295511"/>
    </source>
</evidence>
<feature type="chain" id="PRO_5038928563" evidence="4">
    <location>
        <begin position="36"/>
        <end position="1114"/>
    </location>
</feature>
<dbReference type="InterPro" id="IPR013783">
    <property type="entry name" value="Ig-like_fold"/>
</dbReference>
<dbReference type="InterPro" id="IPR009880">
    <property type="entry name" value="Glyoxal_oxidase_N"/>
</dbReference>
<keyword evidence="3" id="KW-0119">Carbohydrate metabolism</keyword>
<dbReference type="InterPro" id="IPR036116">
    <property type="entry name" value="FN3_sf"/>
</dbReference>
<dbReference type="Gene3D" id="2.60.40.10">
    <property type="entry name" value="Immunoglobulins"/>
    <property type="match status" value="2"/>
</dbReference>
<keyword evidence="3" id="KW-0624">Polysaccharide degradation</keyword>